<dbReference type="InterPro" id="IPR036397">
    <property type="entry name" value="RNaseH_sf"/>
</dbReference>
<reference evidence="6" key="2">
    <citation type="journal article" date="2024" name="Plant">
        <title>Genomic evolution and insights into agronomic trait innovations of Sesamum species.</title>
        <authorList>
            <person name="Miao H."/>
            <person name="Wang L."/>
            <person name="Qu L."/>
            <person name="Liu H."/>
            <person name="Sun Y."/>
            <person name="Le M."/>
            <person name="Wang Q."/>
            <person name="Wei S."/>
            <person name="Zheng Y."/>
            <person name="Lin W."/>
            <person name="Duan Y."/>
            <person name="Cao H."/>
            <person name="Xiong S."/>
            <person name="Wang X."/>
            <person name="Wei L."/>
            <person name="Li C."/>
            <person name="Ma Q."/>
            <person name="Ju M."/>
            <person name="Zhao R."/>
            <person name="Li G."/>
            <person name="Mu C."/>
            <person name="Tian Q."/>
            <person name="Mei H."/>
            <person name="Zhang T."/>
            <person name="Gao T."/>
            <person name="Zhang H."/>
        </authorList>
    </citation>
    <scope>NUCLEOTIDE SEQUENCE</scope>
    <source>
        <strain evidence="6">KEN1</strain>
    </source>
</reference>
<dbReference type="InterPro" id="IPR039537">
    <property type="entry name" value="Retrotran_Ty1/copia-like"/>
</dbReference>
<dbReference type="GO" id="GO:0016787">
    <property type="term" value="F:hydrolase activity"/>
    <property type="evidence" value="ECO:0007669"/>
    <property type="project" value="UniProtKB-KW"/>
</dbReference>
<keyword evidence="2" id="KW-0378">Hydrolase</keyword>
<gene>
    <name evidence="6" type="ORF">Slati_0203300</name>
</gene>
<dbReference type="InterPro" id="IPR025724">
    <property type="entry name" value="GAG-pre-integrase_dom"/>
</dbReference>
<dbReference type="Gene3D" id="3.30.420.10">
    <property type="entry name" value="Ribonuclease H-like superfamily/Ribonuclease H"/>
    <property type="match status" value="1"/>
</dbReference>
<feature type="domain" description="Reverse transcriptase Ty1/copia-type" evidence="4">
    <location>
        <begin position="176"/>
        <end position="367"/>
    </location>
</feature>
<evidence type="ECO:0000259" key="5">
    <source>
        <dbReference type="Pfam" id="PF13976"/>
    </source>
</evidence>
<proteinExistence type="predicted"/>
<accession>A0AAW2YBH7</accession>
<sequence length="396" mass="46075">MTAQHKRKVDDHENAQMWHTRLGHISKDMIRRLVDSKNLKIDDLDHLPTCESCLKGKMTKKPFVGQSAIANGPLDLVHTDVCRPLSTPARGEFSYFITFTDDHSRYGYVYLMRATRLIRLLSCLTWRHQRRYPRRHMGYGMASLRPTSSSDIREKLRDIISMIKPVGCKWVYKRKETYSPVAMAKSIRILLTIAAWYDYEIWQMDVKTAFLKGFVEEEIYIDQPEGFAAVGEEQKVCRLQRSIYGLKQASPSWNTLFDEVIRGYDFIKNDYDPCIYKKISGISVAYLVLYVDDILLIGNDVKILGDIKEWLSTQFSMKNMGETSYILGIKIYKDRSRRMLGLTQSSYIEKVLKRFKMEDSKRGFIPMSHGVKLSKKQSPKTDEELKRCRTSPMPQP</sequence>
<organism evidence="6">
    <name type="scientific">Sesamum latifolium</name>
    <dbReference type="NCBI Taxonomy" id="2727402"/>
    <lineage>
        <taxon>Eukaryota</taxon>
        <taxon>Viridiplantae</taxon>
        <taxon>Streptophyta</taxon>
        <taxon>Embryophyta</taxon>
        <taxon>Tracheophyta</taxon>
        <taxon>Spermatophyta</taxon>
        <taxon>Magnoliopsida</taxon>
        <taxon>eudicotyledons</taxon>
        <taxon>Gunneridae</taxon>
        <taxon>Pentapetalae</taxon>
        <taxon>asterids</taxon>
        <taxon>lamiids</taxon>
        <taxon>Lamiales</taxon>
        <taxon>Pedaliaceae</taxon>
        <taxon>Sesamum</taxon>
    </lineage>
</organism>
<feature type="domain" description="GAG-pre-integrase" evidence="5">
    <location>
        <begin position="11"/>
        <end position="58"/>
    </location>
</feature>
<dbReference type="InterPro" id="IPR043502">
    <property type="entry name" value="DNA/RNA_pol_sf"/>
</dbReference>
<dbReference type="InterPro" id="IPR012337">
    <property type="entry name" value="RNaseH-like_sf"/>
</dbReference>
<dbReference type="InterPro" id="IPR013103">
    <property type="entry name" value="RVT_2"/>
</dbReference>
<protein>
    <recommendedName>
        <fullName evidence="7">Reverse transcriptase Ty1/copia-type domain-containing protein</fullName>
    </recommendedName>
</protein>
<name>A0AAW2YBH7_9LAMI</name>
<dbReference type="PANTHER" id="PTHR42648">
    <property type="entry name" value="TRANSPOSASE, PUTATIVE-RELATED"/>
    <property type="match status" value="1"/>
</dbReference>
<evidence type="ECO:0000259" key="4">
    <source>
        <dbReference type="Pfam" id="PF07727"/>
    </source>
</evidence>
<comment type="caution">
    <text evidence="6">The sequence shown here is derived from an EMBL/GenBank/DDBJ whole genome shotgun (WGS) entry which is preliminary data.</text>
</comment>
<feature type="region of interest" description="Disordered" evidence="3">
    <location>
        <begin position="369"/>
        <end position="396"/>
    </location>
</feature>
<reference evidence="6" key="1">
    <citation type="submission" date="2020-06" db="EMBL/GenBank/DDBJ databases">
        <authorList>
            <person name="Li T."/>
            <person name="Hu X."/>
            <person name="Zhang T."/>
            <person name="Song X."/>
            <person name="Zhang H."/>
            <person name="Dai N."/>
            <person name="Sheng W."/>
            <person name="Hou X."/>
            <person name="Wei L."/>
        </authorList>
    </citation>
    <scope>NUCLEOTIDE SEQUENCE</scope>
    <source>
        <strain evidence="6">KEN1</strain>
        <tissue evidence="6">Leaf</tissue>
    </source>
</reference>
<dbReference type="SUPFAM" id="SSF56672">
    <property type="entry name" value="DNA/RNA polymerases"/>
    <property type="match status" value="1"/>
</dbReference>
<dbReference type="Pfam" id="PF13976">
    <property type="entry name" value="gag_pre-integrs"/>
    <property type="match status" value="1"/>
</dbReference>
<dbReference type="PANTHER" id="PTHR42648:SF27">
    <property type="entry name" value="RNA-DIRECTED DNA POLYMERASE"/>
    <property type="match status" value="1"/>
</dbReference>
<evidence type="ECO:0000313" key="6">
    <source>
        <dbReference type="EMBL" id="KAL0463157.1"/>
    </source>
</evidence>
<evidence type="ECO:0000256" key="3">
    <source>
        <dbReference type="SAM" id="MobiDB-lite"/>
    </source>
</evidence>
<dbReference type="EMBL" id="JACGWN010000001">
    <property type="protein sequence ID" value="KAL0463157.1"/>
    <property type="molecule type" value="Genomic_DNA"/>
</dbReference>
<dbReference type="GO" id="GO:0003676">
    <property type="term" value="F:nucleic acid binding"/>
    <property type="evidence" value="ECO:0007669"/>
    <property type="project" value="InterPro"/>
</dbReference>
<evidence type="ECO:0000256" key="2">
    <source>
        <dbReference type="ARBA" id="ARBA00022801"/>
    </source>
</evidence>
<dbReference type="AlphaFoldDB" id="A0AAW2YBH7"/>
<evidence type="ECO:0008006" key="7">
    <source>
        <dbReference type="Google" id="ProtNLM"/>
    </source>
</evidence>
<evidence type="ECO:0000256" key="1">
    <source>
        <dbReference type="ARBA" id="ARBA00022723"/>
    </source>
</evidence>
<dbReference type="SUPFAM" id="SSF53098">
    <property type="entry name" value="Ribonuclease H-like"/>
    <property type="match status" value="1"/>
</dbReference>
<dbReference type="Pfam" id="PF07727">
    <property type="entry name" value="RVT_2"/>
    <property type="match status" value="1"/>
</dbReference>
<dbReference type="GO" id="GO:0046872">
    <property type="term" value="F:metal ion binding"/>
    <property type="evidence" value="ECO:0007669"/>
    <property type="project" value="UniProtKB-KW"/>
</dbReference>
<keyword evidence="1" id="KW-0479">Metal-binding</keyword>